<comment type="caution">
    <text evidence="1">The sequence shown here is derived from an EMBL/GenBank/DDBJ whole genome shotgun (WGS) entry which is preliminary data.</text>
</comment>
<dbReference type="Proteomes" id="UP000886796">
    <property type="component" value="Unassembled WGS sequence"/>
</dbReference>
<gene>
    <name evidence="1" type="ORF">IAB74_02540</name>
</gene>
<name>A0A9D1CLL5_9FIRM</name>
<accession>A0A9D1CLL5</accession>
<reference evidence="1" key="1">
    <citation type="submission" date="2020-10" db="EMBL/GenBank/DDBJ databases">
        <authorList>
            <person name="Gilroy R."/>
        </authorList>
    </citation>
    <scope>NUCLEOTIDE SEQUENCE</scope>
    <source>
        <strain evidence="1">13361</strain>
    </source>
</reference>
<protein>
    <submittedName>
        <fullName evidence="1">Uncharacterized protein</fullName>
    </submittedName>
</protein>
<organism evidence="1 2">
    <name type="scientific">Candidatus Faecousia excrementigallinarum</name>
    <dbReference type="NCBI Taxonomy" id="2840806"/>
    <lineage>
        <taxon>Bacteria</taxon>
        <taxon>Bacillati</taxon>
        <taxon>Bacillota</taxon>
        <taxon>Clostridia</taxon>
        <taxon>Eubacteriales</taxon>
        <taxon>Oscillospiraceae</taxon>
        <taxon>Faecousia</taxon>
    </lineage>
</organism>
<dbReference type="Pfam" id="PF05895">
    <property type="entry name" value="DUF859"/>
    <property type="match status" value="1"/>
</dbReference>
<evidence type="ECO:0000313" key="2">
    <source>
        <dbReference type="Proteomes" id="UP000886796"/>
    </source>
</evidence>
<dbReference type="AlphaFoldDB" id="A0A9D1CLL5"/>
<dbReference type="Gene3D" id="2.60.40.10">
    <property type="entry name" value="Immunoglobulins"/>
    <property type="match status" value="1"/>
</dbReference>
<proteinExistence type="predicted"/>
<reference evidence="1" key="2">
    <citation type="journal article" date="2021" name="PeerJ">
        <title>Extensive microbial diversity within the chicken gut microbiome revealed by metagenomics and culture.</title>
        <authorList>
            <person name="Gilroy R."/>
            <person name="Ravi A."/>
            <person name="Getino M."/>
            <person name="Pursley I."/>
            <person name="Horton D.L."/>
            <person name="Alikhan N.F."/>
            <person name="Baker D."/>
            <person name="Gharbi K."/>
            <person name="Hall N."/>
            <person name="Watson M."/>
            <person name="Adriaenssens E.M."/>
            <person name="Foster-Nyarko E."/>
            <person name="Jarju S."/>
            <person name="Secka A."/>
            <person name="Antonio M."/>
            <person name="Oren A."/>
            <person name="Chaudhuri R.R."/>
            <person name="La Ragione R."/>
            <person name="Hildebrand F."/>
            <person name="Pallen M.J."/>
        </authorList>
    </citation>
    <scope>NUCLEOTIDE SEQUENCE</scope>
    <source>
        <strain evidence="1">13361</strain>
    </source>
</reference>
<dbReference type="InterPro" id="IPR008577">
    <property type="entry name" value="DUF859"/>
</dbReference>
<sequence length="645" mass="70191">MALQKQGFTKAGERGYSLKLILTEESTNVTDNTSLVSYAFSIVRGNSGFWSSQTHNWNIEIGGKTIAISNFRFQISTDDPPEQMIKSGRVTVAHASNGKKTMSFSVSTPDVSSASDYAPGAMEMTGTWALTTIPRASAIYAVNADIGGSTLISISRASPSFTHTISYVFGKKSGFIATKTAETSIPWEMPADEFYQQIPNAKYGTVILTCQTYSGATKIGETTTTFRATAPEAASKPTIRGDFEITDATTLALTDGQAIRYISTIVAAANVEARNYAALRSVRINGVDAVAGEDGKYRATFETASQWHYVFEVWDSRGYYNSAYKDIDMHPYIPLTCVPQITRDEPTGDTVTVTCKGNFWNANFSASRANKLYLTVQYVEKGKSSWSTATEIPATVTDNTYRANLALTGLSYLNAYDFRIYAQDEAMHFTLTGTLSKGVPVFDWGERTFNFNVPISVHGTSLRVDSAGGTPTLYLSRDDKNLGGIALSPTTDRLYLFTKAANTGKNENYLIDPPDPNLSATKNYYLLSSKIAPDYVVATGTSGIWNYRKWASGRAECWGKTSRTVTNWGTNAWGGVYNCANVSLPFGFLSVAAALANAACGTTYAPCYGDTATIQNTNVANFDCNLPDMGQQTIQTNMLVVGRWK</sequence>
<dbReference type="EMBL" id="DVFK01000035">
    <property type="protein sequence ID" value="HIQ67372.1"/>
    <property type="molecule type" value="Genomic_DNA"/>
</dbReference>
<evidence type="ECO:0000313" key="1">
    <source>
        <dbReference type="EMBL" id="HIQ67372.1"/>
    </source>
</evidence>
<dbReference type="InterPro" id="IPR013783">
    <property type="entry name" value="Ig-like_fold"/>
</dbReference>